<dbReference type="Gene3D" id="1.25.40.20">
    <property type="entry name" value="Ankyrin repeat-containing domain"/>
    <property type="match status" value="1"/>
</dbReference>
<organism evidence="1 2">
    <name type="scientific">Panagrolaimus superbus</name>
    <dbReference type="NCBI Taxonomy" id="310955"/>
    <lineage>
        <taxon>Eukaryota</taxon>
        <taxon>Metazoa</taxon>
        <taxon>Ecdysozoa</taxon>
        <taxon>Nematoda</taxon>
        <taxon>Chromadorea</taxon>
        <taxon>Rhabditida</taxon>
        <taxon>Tylenchina</taxon>
        <taxon>Panagrolaimomorpha</taxon>
        <taxon>Panagrolaimoidea</taxon>
        <taxon>Panagrolaimidae</taxon>
        <taxon>Panagrolaimus</taxon>
    </lineage>
</organism>
<dbReference type="SUPFAM" id="SSF48403">
    <property type="entry name" value="Ankyrin repeat"/>
    <property type="match status" value="1"/>
</dbReference>
<dbReference type="InterPro" id="IPR002110">
    <property type="entry name" value="Ankyrin_rpt"/>
</dbReference>
<protein>
    <submittedName>
        <fullName evidence="2">Uncharacterized protein</fullName>
    </submittedName>
</protein>
<name>A0A914XZ08_9BILA</name>
<dbReference type="WBParaSite" id="PSU_v2.g13173.t1">
    <property type="protein sequence ID" value="PSU_v2.g13173.t1"/>
    <property type="gene ID" value="PSU_v2.g13173"/>
</dbReference>
<dbReference type="AlphaFoldDB" id="A0A914XZ08"/>
<proteinExistence type="predicted"/>
<sequence length="160" mass="18290">MKAVIIDRNDIIECLLEKGAKCDPPMEVKNSLEVRTTPLMEAILQRNVDAIRLLLQHDANPLLKNRNGETALDLLNEQLKTGHMFLTASNTLLGPKRAKKEMPMSQETFDELKEVEKLLKKAEKEYAENHPEILLRNESVGLIISRKRRHESINPVENIC</sequence>
<dbReference type="InterPro" id="IPR036770">
    <property type="entry name" value="Ankyrin_rpt-contain_sf"/>
</dbReference>
<evidence type="ECO:0000313" key="1">
    <source>
        <dbReference type="Proteomes" id="UP000887577"/>
    </source>
</evidence>
<accession>A0A914XZ08</accession>
<evidence type="ECO:0000313" key="2">
    <source>
        <dbReference type="WBParaSite" id="PSU_v2.g13173.t1"/>
    </source>
</evidence>
<keyword evidence="1" id="KW-1185">Reference proteome</keyword>
<dbReference type="Proteomes" id="UP000887577">
    <property type="component" value="Unplaced"/>
</dbReference>
<reference evidence="2" key="1">
    <citation type="submission" date="2022-11" db="UniProtKB">
        <authorList>
            <consortium name="WormBaseParasite"/>
        </authorList>
    </citation>
    <scope>IDENTIFICATION</scope>
</reference>
<dbReference type="Pfam" id="PF12796">
    <property type="entry name" value="Ank_2"/>
    <property type="match status" value="1"/>
</dbReference>